<comment type="caution">
    <text evidence="1">The sequence shown here is derived from an EMBL/GenBank/DDBJ whole genome shotgun (WGS) entry which is preliminary data.</text>
</comment>
<name>U4VDD1_9HYPH</name>
<protein>
    <submittedName>
        <fullName evidence="1">Uncharacterized protein</fullName>
    </submittedName>
</protein>
<evidence type="ECO:0000313" key="2">
    <source>
        <dbReference type="Proteomes" id="UP000016842"/>
    </source>
</evidence>
<organism evidence="1 2">
    <name type="scientific">Brucella intermedia 229E</name>
    <dbReference type="NCBI Taxonomy" id="1337887"/>
    <lineage>
        <taxon>Bacteria</taxon>
        <taxon>Pseudomonadati</taxon>
        <taxon>Pseudomonadota</taxon>
        <taxon>Alphaproteobacteria</taxon>
        <taxon>Hyphomicrobiales</taxon>
        <taxon>Brucellaceae</taxon>
        <taxon>Brucella/Ochrobactrum group</taxon>
        <taxon>Brucella</taxon>
    </lineage>
</organism>
<sequence length="60" mass="6520">MFTRWESVLAKRSRRISPIFADIWLTESDVSSVSPTIALISAFSEVSRARSSLTMAGSGG</sequence>
<proteinExistence type="predicted"/>
<reference evidence="1 2" key="1">
    <citation type="journal article" date="2014" name="FEMS Microbiol. Lett.">
        <title>Genome sequencing analysis reveals virulence-related gene content of Ochrobactrum intermedium strain 229E, a urease-positive strain isolated from the human gastric niche.</title>
        <authorList>
            <person name="Kulkarni G.J."/>
            <person name="Shetty S."/>
            <person name="Dharne M.S."/>
            <person name="Shouche Y.S."/>
        </authorList>
    </citation>
    <scope>NUCLEOTIDE SEQUENCE [LARGE SCALE GENOMIC DNA]</scope>
    <source>
        <strain evidence="1 2">229E</strain>
    </source>
</reference>
<dbReference type="EMBL" id="ASXJ01000241">
    <property type="protein sequence ID" value="ERM00806.1"/>
    <property type="molecule type" value="Genomic_DNA"/>
</dbReference>
<dbReference type="Proteomes" id="UP000016842">
    <property type="component" value="Unassembled WGS sequence"/>
</dbReference>
<gene>
    <name evidence="1" type="ORF">Q644_03925</name>
</gene>
<evidence type="ECO:0000313" key="1">
    <source>
        <dbReference type="EMBL" id="ERM00806.1"/>
    </source>
</evidence>
<dbReference type="AlphaFoldDB" id="U4VDD1"/>
<accession>U4VDD1</accession>